<evidence type="ECO:0000313" key="2">
    <source>
        <dbReference type="Proteomes" id="UP001160148"/>
    </source>
</evidence>
<protein>
    <submittedName>
        <fullName evidence="1">Uncharacterized protein</fullName>
    </submittedName>
</protein>
<dbReference type="AlphaFoldDB" id="A0AAV0X3S9"/>
<sequence length="179" mass="20258">MQVSLQWLEINHLPARLLRVVARLHDLRHLTLNLTISYDDVECLRELAESLRNMTRIRTLAVNRVVATSMHAGPDVVLQTFAIPECAYESLTSLDCSLDGSLCVLRAGKRLSSLRIRNGDILSAGGLQLLFENLIGLRHLWIDNCFCLDDDIMSGLPVSNLRGKPIQLLYYYTSEHRLD</sequence>
<dbReference type="Proteomes" id="UP001160148">
    <property type="component" value="Unassembled WGS sequence"/>
</dbReference>
<name>A0AAV0X3S9_9HEMI</name>
<accession>A0AAV0X3S9</accession>
<reference evidence="1 2" key="1">
    <citation type="submission" date="2023-01" db="EMBL/GenBank/DDBJ databases">
        <authorList>
            <person name="Whitehead M."/>
        </authorList>
    </citation>
    <scope>NUCLEOTIDE SEQUENCE [LARGE SCALE GENOMIC DNA]</scope>
</reference>
<gene>
    <name evidence="1" type="ORF">MEUPH1_LOCUS18037</name>
</gene>
<dbReference type="EMBL" id="CARXXK010000003">
    <property type="protein sequence ID" value="CAI6363029.1"/>
    <property type="molecule type" value="Genomic_DNA"/>
</dbReference>
<comment type="caution">
    <text evidence="1">The sequence shown here is derived from an EMBL/GenBank/DDBJ whole genome shotgun (WGS) entry which is preliminary data.</text>
</comment>
<dbReference type="SUPFAM" id="SSF52047">
    <property type="entry name" value="RNI-like"/>
    <property type="match status" value="1"/>
</dbReference>
<keyword evidence="2" id="KW-1185">Reference proteome</keyword>
<organism evidence="1 2">
    <name type="scientific">Macrosiphum euphorbiae</name>
    <name type="common">potato aphid</name>
    <dbReference type="NCBI Taxonomy" id="13131"/>
    <lineage>
        <taxon>Eukaryota</taxon>
        <taxon>Metazoa</taxon>
        <taxon>Ecdysozoa</taxon>
        <taxon>Arthropoda</taxon>
        <taxon>Hexapoda</taxon>
        <taxon>Insecta</taxon>
        <taxon>Pterygota</taxon>
        <taxon>Neoptera</taxon>
        <taxon>Paraneoptera</taxon>
        <taxon>Hemiptera</taxon>
        <taxon>Sternorrhyncha</taxon>
        <taxon>Aphidomorpha</taxon>
        <taxon>Aphidoidea</taxon>
        <taxon>Aphididae</taxon>
        <taxon>Macrosiphini</taxon>
        <taxon>Macrosiphum</taxon>
    </lineage>
</organism>
<dbReference type="Gene3D" id="3.80.10.10">
    <property type="entry name" value="Ribonuclease Inhibitor"/>
    <property type="match status" value="1"/>
</dbReference>
<evidence type="ECO:0000313" key="1">
    <source>
        <dbReference type="EMBL" id="CAI6363029.1"/>
    </source>
</evidence>
<dbReference type="InterPro" id="IPR032675">
    <property type="entry name" value="LRR_dom_sf"/>
</dbReference>
<proteinExistence type="predicted"/>